<accession>A0A0E4CV29</accession>
<dbReference type="Gene3D" id="3.40.50.2300">
    <property type="match status" value="1"/>
</dbReference>
<protein>
    <submittedName>
        <fullName evidence="7">AraC family transcriptional regulator</fullName>
    </submittedName>
</protein>
<dbReference type="PRINTS" id="PR00032">
    <property type="entry name" value="HTHARAC"/>
</dbReference>
<dbReference type="AlphaFoldDB" id="A0A0E4CV29"/>
<dbReference type="InterPro" id="IPR020449">
    <property type="entry name" value="Tscrpt_reg_AraC-type_HTH"/>
</dbReference>
<evidence type="ECO:0000259" key="6">
    <source>
        <dbReference type="PROSITE" id="PS50110"/>
    </source>
</evidence>
<keyword evidence="3" id="KW-0804">Transcription</keyword>
<dbReference type="RefSeq" id="WP_020429816.1">
    <property type="nucleotide sequence ID" value="NZ_AGBD01000939.1"/>
</dbReference>
<dbReference type="CDD" id="cd17536">
    <property type="entry name" value="REC_YesN-like"/>
    <property type="match status" value="1"/>
</dbReference>
<dbReference type="SMART" id="SM00342">
    <property type="entry name" value="HTH_ARAC"/>
    <property type="match status" value="1"/>
</dbReference>
<dbReference type="Proteomes" id="UP000033163">
    <property type="component" value="Chromosome I"/>
</dbReference>
<feature type="domain" description="Response regulatory" evidence="6">
    <location>
        <begin position="3"/>
        <end position="120"/>
    </location>
</feature>
<dbReference type="InterPro" id="IPR018060">
    <property type="entry name" value="HTH_AraC"/>
</dbReference>
<dbReference type="GO" id="GO:0000160">
    <property type="term" value="P:phosphorelay signal transduction system"/>
    <property type="evidence" value="ECO:0007669"/>
    <property type="project" value="InterPro"/>
</dbReference>
<dbReference type="GO" id="GO:0043565">
    <property type="term" value="F:sequence-specific DNA binding"/>
    <property type="evidence" value="ECO:0007669"/>
    <property type="project" value="InterPro"/>
</dbReference>
<evidence type="ECO:0000259" key="5">
    <source>
        <dbReference type="PROSITE" id="PS01124"/>
    </source>
</evidence>
<keyword evidence="1" id="KW-0805">Transcription regulation</keyword>
<name>A0A0E4CV29_9BACL</name>
<feature type="modified residue" description="4-aspartylphosphate" evidence="4">
    <location>
        <position position="55"/>
    </location>
</feature>
<dbReference type="PROSITE" id="PS50110">
    <property type="entry name" value="RESPONSE_REGULATORY"/>
    <property type="match status" value="1"/>
</dbReference>
<dbReference type="GO" id="GO:0003700">
    <property type="term" value="F:DNA-binding transcription factor activity"/>
    <property type="evidence" value="ECO:0007669"/>
    <property type="project" value="InterPro"/>
</dbReference>
<gene>
    <name evidence="7" type="ORF">PRIO_1340</name>
</gene>
<organism evidence="7 8">
    <name type="scientific">Paenibacillus riograndensis SBR5</name>
    <dbReference type="NCBI Taxonomy" id="1073571"/>
    <lineage>
        <taxon>Bacteria</taxon>
        <taxon>Bacillati</taxon>
        <taxon>Bacillota</taxon>
        <taxon>Bacilli</taxon>
        <taxon>Bacillales</taxon>
        <taxon>Paenibacillaceae</taxon>
        <taxon>Paenibacillus</taxon>
        <taxon>Paenibacillus sonchi group</taxon>
    </lineage>
</organism>
<dbReference type="PANTHER" id="PTHR43280">
    <property type="entry name" value="ARAC-FAMILY TRANSCRIPTIONAL REGULATOR"/>
    <property type="match status" value="1"/>
</dbReference>
<evidence type="ECO:0000256" key="4">
    <source>
        <dbReference type="PROSITE-ProRule" id="PRU00169"/>
    </source>
</evidence>
<dbReference type="InterPro" id="IPR009057">
    <property type="entry name" value="Homeodomain-like_sf"/>
</dbReference>
<feature type="domain" description="HTH araC/xylS-type" evidence="5">
    <location>
        <begin position="296"/>
        <end position="394"/>
    </location>
</feature>
<keyword evidence="2" id="KW-0238">DNA-binding</keyword>
<dbReference type="SUPFAM" id="SSF52172">
    <property type="entry name" value="CheY-like"/>
    <property type="match status" value="1"/>
</dbReference>
<evidence type="ECO:0000256" key="3">
    <source>
        <dbReference type="ARBA" id="ARBA00023163"/>
    </source>
</evidence>
<proteinExistence type="predicted"/>
<dbReference type="KEGG" id="pri:PRIO_1340"/>
<keyword evidence="4" id="KW-0597">Phosphoprotein</keyword>
<dbReference type="PROSITE" id="PS01124">
    <property type="entry name" value="HTH_ARAC_FAMILY_2"/>
    <property type="match status" value="1"/>
</dbReference>
<dbReference type="PANTHER" id="PTHR43280:SF2">
    <property type="entry name" value="HTH-TYPE TRANSCRIPTIONAL REGULATOR EXSA"/>
    <property type="match status" value="1"/>
</dbReference>
<dbReference type="EMBL" id="LN831776">
    <property type="protein sequence ID" value="CQR53381.1"/>
    <property type="molecule type" value="Genomic_DNA"/>
</dbReference>
<dbReference type="Pfam" id="PF12833">
    <property type="entry name" value="HTH_18"/>
    <property type="match status" value="1"/>
</dbReference>
<reference evidence="8" key="1">
    <citation type="submission" date="2015-03" db="EMBL/GenBank/DDBJ databases">
        <authorList>
            <person name="Wibberg D."/>
        </authorList>
    </citation>
    <scope>NUCLEOTIDE SEQUENCE [LARGE SCALE GENOMIC DNA]</scope>
</reference>
<dbReference type="PROSITE" id="PS00041">
    <property type="entry name" value="HTH_ARAC_FAMILY_1"/>
    <property type="match status" value="1"/>
</dbReference>
<dbReference type="HOGENOM" id="CLU_000445_5_0_9"/>
<dbReference type="InterPro" id="IPR001789">
    <property type="entry name" value="Sig_transdc_resp-reg_receiver"/>
</dbReference>
<sequence>MWNLLVVEDETIVRLGLRYMLDWDGLAISWKAEAANGQEALKALAQQEIHIVMTDIRMPGMDGLELARRIKEQYSGVQIIFFSSFEDFPYVKEAVRIGVVDYLHKPTMDAEEIAAALKKATAALEQLHQEAVPQAHTDKDRDHLLQQMLETEEHPADWAERWKRYGLEALYGQGYQLALLRIAENQPVELQAGLARFMSFRYFLEEYTSREWGGILLSRDNKELIWLLALDGERAEAGAMQAYLDQLEQSLFKMLGIRLSYTYSMIHRKAEELPEAYRSAASQEPVSGGKLSGIIRLATAYIDGHLLEDLTLARTAEEIHVSVSHLSRLFLKETGQHFNEYVTAKKMLLARKLLRNSNRKVYEVAEELGYANPHYFSKLFKDDTGMTPLEFRNQ</sequence>
<evidence type="ECO:0000313" key="7">
    <source>
        <dbReference type="EMBL" id="CQR53381.1"/>
    </source>
</evidence>
<dbReference type="SUPFAM" id="SSF46689">
    <property type="entry name" value="Homeodomain-like"/>
    <property type="match status" value="2"/>
</dbReference>
<dbReference type="SMART" id="SM00448">
    <property type="entry name" value="REC"/>
    <property type="match status" value="1"/>
</dbReference>
<dbReference type="PATRIC" id="fig|1073571.4.peg.1392"/>
<dbReference type="InterPro" id="IPR018062">
    <property type="entry name" value="HTH_AraC-typ_CS"/>
</dbReference>
<dbReference type="Pfam" id="PF00072">
    <property type="entry name" value="Response_reg"/>
    <property type="match status" value="1"/>
</dbReference>
<evidence type="ECO:0000256" key="2">
    <source>
        <dbReference type="ARBA" id="ARBA00023125"/>
    </source>
</evidence>
<evidence type="ECO:0000256" key="1">
    <source>
        <dbReference type="ARBA" id="ARBA00023015"/>
    </source>
</evidence>
<dbReference type="InterPro" id="IPR011006">
    <property type="entry name" value="CheY-like_superfamily"/>
</dbReference>
<dbReference type="Gene3D" id="1.10.10.60">
    <property type="entry name" value="Homeodomain-like"/>
    <property type="match status" value="2"/>
</dbReference>
<evidence type="ECO:0000313" key="8">
    <source>
        <dbReference type="Proteomes" id="UP000033163"/>
    </source>
</evidence>